<keyword evidence="2 4" id="KW-0689">Ribosomal protein</keyword>
<dbReference type="AlphaFoldDB" id="I2H8I8"/>
<sequence length="419" mass="47542">MAVLNRVVVSILKRQPLVTSIPRRFNSISSSSTTASTSNTPNITENSPNAAFENEIIEKDDMFVINQKQENDKIRRYINRLKMTPSEEIEKQLEGMPDSITKNNPELDTKLKTELLKFFDDFSNKNDLFRTMDEYELLTNDDSTTRAQSIDNMYSQSSVGVNDTLNNFPFLEPSQYDKPYTKQELFLRQLKHSRSTARLGATIKNVYNPRMNLTNPINIQNLTIKDLFNANVHLGQSKSIINPSNKRFIMGTYMGLNIIDLNKTLISLKRAHTILSKINLKNGIILFIGTRNDHKEILKNVSNRLKNAYIVTNRWIPGTLTNPTEISNNWERIVITENGGNLTQKIITDSEIIKPDLIVVLNPNENKIALREAMKCRIPSIGIIDTDCESSLVTYPIPGNDDSFRSLSMLVGVLTSGLQ</sequence>
<dbReference type="HOGENOM" id="CLU_040318_4_3_1"/>
<keyword evidence="7" id="KW-1185">Reference proteome</keyword>
<organism evidence="6 7">
    <name type="scientific">Henningerozyma blattae (strain ATCC 34711 / CBS 6284 / DSM 70876 / NBRC 10599 / NRRL Y-10934 / UCD 77-7)</name>
    <name type="common">Yeast</name>
    <name type="synonym">Tetrapisispora blattae</name>
    <dbReference type="NCBI Taxonomy" id="1071380"/>
    <lineage>
        <taxon>Eukaryota</taxon>
        <taxon>Fungi</taxon>
        <taxon>Dikarya</taxon>
        <taxon>Ascomycota</taxon>
        <taxon>Saccharomycotina</taxon>
        <taxon>Saccharomycetes</taxon>
        <taxon>Saccharomycetales</taxon>
        <taxon>Saccharomycetaceae</taxon>
        <taxon>Henningerozyma</taxon>
    </lineage>
</organism>
<dbReference type="SUPFAM" id="SSF52313">
    <property type="entry name" value="Ribosomal protein S2"/>
    <property type="match status" value="1"/>
</dbReference>
<evidence type="ECO:0008006" key="8">
    <source>
        <dbReference type="Google" id="ProtNLM"/>
    </source>
</evidence>
<dbReference type="PANTHER" id="PTHR12534:SF0">
    <property type="entry name" value="SMALL RIBOSOMAL SUBUNIT PROTEIN US2M"/>
    <property type="match status" value="1"/>
</dbReference>
<dbReference type="OrthoDB" id="2320368at2759"/>
<dbReference type="GeneID" id="14497895"/>
<dbReference type="PROSITE" id="PS00962">
    <property type="entry name" value="RIBOSOMAL_S2_1"/>
    <property type="match status" value="1"/>
</dbReference>
<dbReference type="InterPro" id="IPR023591">
    <property type="entry name" value="Ribosomal_uS2_flav_dom_sf"/>
</dbReference>
<dbReference type="InterPro" id="IPR005706">
    <property type="entry name" value="Ribosomal_uS2_bac/mit/plastid"/>
</dbReference>
<gene>
    <name evidence="6" type="primary">TBLA0I00250</name>
    <name evidence="6" type="ORF">TBLA_0I00250</name>
</gene>
<dbReference type="HAMAP" id="MF_00291_B">
    <property type="entry name" value="Ribosomal_uS2_B"/>
    <property type="match status" value="1"/>
</dbReference>
<comment type="similarity">
    <text evidence="1 4">Belongs to the universal ribosomal protein uS2 family.</text>
</comment>
<dbReference type="RefSeq" id="XP_004182209.1">
    <property type="nucleotide sequence ID" value="XM_004182161.1"/>
</dbReference>
<feature type="region of interest" description="Disordered" evidence="5">
    <location>
        <begin position="28"/>
        <end position="47"/>
    </location>
</feature>
<evidence type="ECO:0000313" key="6">
    <source>
        <dbReference type="EMBL" id="CCH62690.1"/>
    </source>
</evidence>
<evidence type="ECO:0000256" key="3">
    <source>
        <dbReference type="ARBA" id="ARBA00023274"/>
    </source>
</evidence>
<accession>I2H8I8</accession>
<dbReference type="InParanoid" id="I2H8I8"/>
<evidence type="ECO:0000256" key="5">
    <source>
        <dbReference type="SAM" id="MobiDB-lite"/>
    </source>
</evidence>
<dbReference type="PROSITE" id="PS00963">
    <property type="entry name" value="RIBOSOMAL_S2_2"/>
    <property type="match status" value="1"/>
</dbReference>
<dbReference type="PRINTS" id="PR00395">
    <property type="entry name" value="RIBOSOMALS2"/>
</dbReference>
<dbReference type="STRING" id="1071380.I2H8I8"/>
<dbReference type="GO" id="GO:0003735">
    <property type="term" value="F:structural constituent of ribosome"/>
    <property type="evidence" value="ECO:0007669"/>
    <property type="project" value="EnsemblFungi"/>
</dbReference>
<dbReference type="EMBL" id="HE806324">
    <property type="protein sequence ID" value="CCH62690.1"/>
    <property type="molecule type" value="Genomic_DNA"/>
</dbReference>
<dbReference type="Pfam" id="PF00318">
    <property type="entry name" value="Ribosomal_S2"/>
    <property type="match status" value="1"/>
</dbReference>
<name>I2H8I8_HENB6</name>
<keyword evidence="3 4" id="KW-0687">Ribonucleoprotein</keyword>
<dbReference type="eggNOG" id="KOG0832">
    <property type="taxonomic scope" value="Eukaryota"/>
</dbReference>
<evidence type="ECO:0000313" key="7">
    <source>
        <dbReference type="Proteomes" id="UP000002866"/>
    </source>
</evidence>
<dbReference type="GO" id="GO:0005763">
    <property type="term" value="C:mitochondrial small ribosomal subunit"/>
    <property type="evidence" value="ECO:0007669"/>
    <property type="project" value="EnsemblFungi"/>
</dbReference>
<evidence type="ECO:0000256" key="1">
    <source>
        <dbReference type="ARBA" id="ARBA00006242"/>
    </source>
</evidence>
<protein>
    <recommendedName>
        <fullName evidence="8">Ribosomal protein S2</fullName>
    </recommendedName>
</protein>
<dbReference type="PANTHER" id="PTHR12534">
    <property type="entry name" value="30S RIBOSOMAL PROTEIN S2 PROKARYOTIC AND ORGANELLAR"/>
    <property type="match status" value="1"/>
</dbReference>
<evidence type="ECO:0000256" key="2">
    <source>
        <dbReference type="ARBA" id="ARBA00022980"/>
    </source>
</evidence>
<dbReference type="FunCoup" id="I2H8I8">
    <property type="interactions" value="811"/>
</dbReference>
<proteinExistence type="inferred from homology"/>
<dbReference type="Proteomes" id="UP000002866">
    <property type="component" value="Chromosome 9"/>
</dbReference>
<dbReference type="CDD" id="cd01425">
    <property type="entry name" value="RPS2"/>
    <property type="match status" value="1"/>
</dbReference>
<dbReference type="InterPro" id="IPR018130">
    <property type="entry name" value="Ribosomal_uS2_CS"/>
</dbReference>
<dbReference type="InterPro" id="IPR001865">
    <property type="entry name" value="Ribosomal_uS2"/>
</dbReference>
<dbReference type="NCBIfam" id="TIGR01011">
    <property type="entry name" value="rpsB_bact"/>
    <property type="match status" value="1"/>
</dbReference>
<dbReference type="Gene3D" id="3.40.50.10490">
    <property type="entry name" value="Glucose-6-phosphate isomerase like protein, domain 1"/>
    <property type="match status" value="1"/>
</dbReference>
<dbReference type="GO" id="GO:0006412">
    <property type="term" value="P:translation"/>
    <property type="evidence" value="ECO:0007669"/>
    <property type="project" value="InterPro"/>
</dbReference>
<evidence type="ECO:0000256" key="4">
    <source>
        <dbReference type="RuleBase" id="RU003631"/>
    </source>
</evidence>
<feature type="compositionally biased region" description="Low complexity" evidence="5">
    <location>
        <begin position="28"/>
        <end position="44"/>
    </location>
</feature>
<dbReference type="KEGG" id="tbl:TBLA_0I00250"/>
<reference evidence="6 7" key="1">
    <citation type="journal article" date="2011" name="Proc. Natl. Acad. Sci. U.S.A.">
        <title>Evolutionary erosion of yeast sex chromosomes by mating-type switching accidents.</title>
        <authorList>
            <person name="Gordon J.L."/>
            <person name="Armisen D."/>
            <person name="Proux-Wera E."/>
            <person name="Oheigeartaigh S.S."/>
            <person name="Byrne K.P."/>
            <person name="Wolfe K.H."/>
        </authorList>
    </citation>
    <scope>NUCLEOTIDE SEQUENCE [LARGE SCALE GENOMIC DNA]</scope>
    <source>
        <strain evidence="7">ATCC 34711 / CBS 6284 / DSM 70876 / NBRC 10599 / NRRL Y-10934 / UCD 77-7</strain>
    </source>
</reference>